<sequence length="304" mass="33244">MSSKAELSGGNFTSTHHSTTYDYISPLKLDLSGKHVLITGAAWGDGVGYATATAFARAGASAIAVADLHGVSSDLVVQLKSAAVQAGRPEPMVLSCMVDITRRDSVQAMHSTVSQGFCGRLDIVVNNAAHMEPYEPFLDSDPDVYWRTYEVNVHGLFNMARAFLPMQLSSRSNTNNSSYIMINVASSGALNARSGSGSYRSSKLAILRWTETLQLEYGEKGLLTFCVNPGAIKTKISEGVLPGMVRDGFPDSPDIAGDTIAWLAAERREWLRGRYVSCPWDMEELMKNKDEIVEKDKLKMRMVF</sequence>
<dbReference type="Proteomes" id="UP000326268">
    <property type="component" value="Unassembled WGS sequence"/>
</dbReference>
<accession>A0A5N7AI56</accession>
<evidence type="ECO:0008006" key="3">
    <source>
        <dbReference type="Google" id="ProtNLM"/>
    </source>
</evidence>
<dbReference type="PANTHER" id="PTHR43975">
    <property type="entry name" value="ZGC:101858"/>
    <property type="match status" value="1"/>
</dbReference>
<evidence type="ECO:0000313" key="2">
    <source>
        <dbReference type="Proteomes" id="UP000326268"/>
    </source>
</evidence>
<dbReference type="GeneID" id="43658816"/>
<organism evidence="1 2">
    <name type="scientific">Aspergillus caelatus</name>
    <dbReference type="NCBI Taxonomy" id="61420"/>
    <lineage>
        <taxon>Eukaryota</taxon>
        <taxon>Fungi</taxon>
        <taxon>Dikarya</taxon>
        <taxon>Ascomycota</taxon>
        <taxon>Pezizomycotina</taxon>
        <taxon>Eurotiomycetes</taxon>
        <taxon>Eurotiomycetidae</taxon>
        <taxon>Eurotiales</taxon>
        <taxon>Aspergillaceae</taxon>
        <taxon>Aspergillus</taxon>
        <taxon>Aspergillus subgen. Circumdati</taxon>
    </lineage>
</organism>
<gene>
    <name evidence="1" type="ORF">BDV27DRAFT_167089</name>
</gene>
<protein>
    <recommendedName>
        <fullName evidence="3">NAD(P)-binding protein</fullName>
    </recommendedName>
</protein>
<proteinExistence type="predicted"/>
<dbReference type="EMBL" id="ML737580">
    <property type="protein sequence ID" value="KAE8368868.1"/>
    <property type="molecule type" value="Genomic_DNA"/>
</dbReference>
<dbReference type="OrthoDB" id="1933717at2759"/>
<dbReference type="CDD" id="cd05233">
    <property type="entry name" value="SDR_c"/>
    <property type="match status" value="1"/>
</dbReference>
<dbReference type="Gene3D" id="3.40.50.720">
    <property type="entry name" value="NAD(P)-binding Rossmann-like Domain"/>
    <property type="match status" value="1"/>
</dbReference>
<name>A0A5N7AI56_9EURO</name>
<dbReference type="PANTHER" id="PTHR43975:SF2">
    <property type="entry name" value="EG:BACR7A4.14 PROTEIN-RELATED"/>
    <property type="match status" value="1"/>
</dbReference>
<dbReference type="RefSeq" id="XP_031931949.1">
    <property type="nucleotide sequence ID" value="XM_032074370.1"/>
</dbReference>
<dbReference type="Pfam" id="PF00106">
    <property type="entry name" value="adh_short"/>
    <property type="match status" value="1"/>
</dbReference>
<evidence type="ECO:0000313" key="1">
    <source>
        <dbReference type="EMBL" id="KAE8368868.1"/>
    </source>
</evidence>
<keyword evidence="2" id="KW-1185">Reference proteome</keyword>
<dbReference type="PRINTS" id="PR00081">
    <property type="entry name" value="GDHRDH"/>
</dbReference>
<dbReference type="SUPFAM" id="SSF51735">
    <property type="entry name" value="NAD(P)-binding Rossmann-fold domains"/>
    <property type="match status" value="1"/>
</dbReference>
<dbReference type="InterPro" id="IPR036291">
    <property type="entry name" value="NAD(P)-bd_dom_sf"/>
</dbReference>
<dbReference type="InterPro" id="IPR002347">
    <property type="entry name" value="SDR_fam"/>
</dbReference>
<dbReference type="AlphaFoldDB" id="A0A5N7AI56"/>
<reference evidence="1 2" key="1">
    <citation type="submission" date="2019-04" db="EMBL/GenBank/DDBJ databases">
        <title>Friends and foes A comparative genomics studyof 23 Aspergillus species from section Flavi.</title>
        <authorList>
            <consortium name="DOE Joint Genome Institute"/>
            <person name="Kjaerbolling I."/>
            <person name="Vesth T."/>
            <person name="Frisvad J.C."/>
            <person name="Nybo J.L."/>
            <person name="Theobald S."/>
            <person name="Kildgaard S."/>
            <person name="Isbrandt T."/>
            <person name="Kuo A."/>
            <person name="Sato A."/>
            <person name="Lyhne E.K."/>
            <person name="Kogle M.E."/>
            <person name="Wiebenga A."/>
            <person name="Kun R.S."/>
            <person name="Lubbers R.J."/>
            <person name="Makela M.R."/>
            <person name="Barry K."/>
            <person name="Chovatia M."/>
            <person name="Clum A."/>
            <person name="Daum C."/>
            <person name="Haridas S."/>
            <person name="He G."/>
            <person name="LaButti K."/>
            <person name="Lipzen A."/>
            <person name="Mondo S."/>
            <person name="Riley R."/>
            <person name="Salamov A."/>
            <person name="Simmons B.A."/>
            <person name="Magnuson J.K."/>
            <person name="Henrissat B."/>
            <person name="Mortensen U.H."/>
            <person name="Larsen T.O."/>
            <person name="Devries R.P."/>
            <person name="Grigoriev I.V."/>
            <person name="Machida M."/>
            <person name="Baker S.E."/>
            <person name="Andersen M.R."/>
        </authorList>
    </citation>
    <scope>NUCLEOTIDE SEQUENCE [LARGE SCALE GENOMIC DNA]</scope>
    <source>
        <strain evidence="1 2">CBS 763.97</strain>
    </source>
</reference>